<evidence type="ECO:0000313" key="2">
    <source>
        <dbReference type="Proteomes" id="UP000003586"/>
    </source>
</evidence>
<name>W0F8R1_9BACT</name>
<evidence type="ECO:0000313" key="1">
    <source>
        <dbReference type="EMBL" id="AHF17854.1"/>
    </source>
</evidence>
<keyword evidence="2" id="KW-1185">Reference proteome</keyword>
<gene>
    <name evidence="1" type="ORF">NIASO_15310</name>
</gene>
<dbReference type="EMBL" id="CP007035">
    <property type="protein sequence ID" value="AHF17854.1"/>
    <property type="molecule type" value="Genomic_DNA"/>
</dbReference>
<sequence>MQNSNNRALKTISNCVPIEKGKTVKGYNSKVIAAEKHIIAEFKAKQDVFKTAIIWKYYLC</sequence>
<dbReference type="AlphaFoldDB" id="W0F8R1"/>
<reference evidence="1 2" key="1">
    <citation type="submission" date="2013-12" db="EMBL/GenBank/DDBJ databases">
        <authorList>
            <consortium name="DOE Joint Genome Institute"/>
            <person name="Eisen J."/>
            <person name="Huntemann M."/>
            <person name="Han J."/>
            <person name="Chen A."/>
            <person name="Kyrpides N."/>
            <person name="Mavromatis K."/>
            <person name="Markowitz V."/>
            <person name="Palaniappan K."/>
            <person name="Ivanova N."/>
            <person name="Schaumberg A."/>
            <person name="Pati A."/>
            <person name="Liolios K."/>
            <person name="Nordberg H.P."/>
            <person name="Cantor M.N."/>
            <person name="Hua S.X."/>
            <person name="Woyke T."/>
        </authorList>
    </citation>
    <scope>NUCLEOTIDE SEQUENCE [LARGE SCALE GENOMIC DNA]</scope>
    <source>
        <strain evidence="2">DSM 19437</strain>
    </source>
</reference>
<proteinExistence type="predicted"/>
<organism evidence="1 2">
    <name type="scientific">Niabella soli DSM 19437</name>
    <dbReference type="NCBI Taxonomy" id="929713"/>
    <lineage>
        <taxon>Bacteria</taxon>
        <taxon>Pseudomonadati</taxon>
        <taxon>Bacteroidota</taxon>
        <taxon>Chitinophagia</taxon>
        <taxon>Chitinophagales</taxon>
        <taxon>Chitinophagaceae</taxon>
        <taxon>Niabella</taxon>
    </lineage>
</organism>
<dbReference type="STRING" id="929713.NIASO_15310"/>
<accession>W0F8R1</accession>
<dbReference type="Proteomes" id="UP000003586">
    <property type="component" value="Chromosome"/>
</dbReference>
<dbReference type="KEGG" id="nso:NIASO_15310"/>
<protein>
    <submittedName>
        <fullName evidence="1">Uncharacterized protein</fullName>
    </submittedName>
</protein>
<dbReference type="HOGENOM" id="CLU_2936911_0_0_10"/>